<feature type="region of interest" description="Disordered" evidence="1">
    <location>
        <begin position="263"/>
        <end position="282"/>
    </location>
</feature>
<dbReference type="InterPro" id="IPR057569">
    <property type="entry name" value="C2_nem"/>
</dbReference>
<feature type="compositionally biased region" description="Basic and acidic residues" evidence="1">
    <location>
        <begin position="367"/>
        <end position="381"/>
    </location>
</feature>
<reference evidence="5 6" key="1">
    <citation type="submission" date="2018-11" db="EMBL/GenBank/DDBJ databases">
        <authorList>
            <consortium name="Pathogen Informatics"/>
        </authorList>
    </citation>
    <scope>NUCLEOTIDE SEQUENCE [LARGE SCALE GENOMIC DNA]</scope>
</reference>
<feature type="domain" description="C2" evidence="4">
    <location>
        <begin position="36"/>
        <end position="178"/>
    </location>
</feature>
<accession>A0A3P7DIN3</accession>
<dbReference type="InParanoid" id="A0A3P7DIN3"/>
<evidence type="ECO:0000313" key="5">
    <source>
        <dbReference type="EMBL" id="VDM09680.1"/>
    </source>
</evidence>
<sequence length="630" mass="71541">MFLAKASLLFVIWLVMIRASRVVASTSTRQQQDLEEFWISVNLLNVEWKPSCLIITYCNKPELKMIKTNPVNGEKSSFSWQLDQNFEQLSNSAFISHWTAGSPVDIEMNIEIIGIDPKYRFQRSCDQTAVTKAFKYELQEEHFGNLSTGNGSNLGHMIVELRGRCFNATLTAQKHIEHSPWCTGIETTTTVDSIKPYGHDFEFFPIKQYSLIVFTCVITSCLIIICILNLYRKSGKLAKQKASVLPFVQSTNWKMMKINGNGHLNSNTMSEDKSNNSSGRSTLKSESLINCAHDQIFANSDTIIESDRVTEEHTHTHKTIDWYAIDVETLHIPAGECVTIRRTVSMKFGGATNAVSGKVTTAGTEDDSMKNRLEKEDDGEKSTTSNEDFEIIGGQAQISEYSASDDGESNDSFIDLFKKHIVKRRVPSSIDHNEAQNKDDCLSMSWKVLFIITLGIISFQLQLILKRPEVFDETITRQQQIIDRLENQLKSCAPIDVYSLPVRIEEERVTAFDRKDGFNYFFVIVDWKKNDQGMARQHLHLAFKQSNSSIYIYDHGPLSGRYFTVGDRIIDIDGITFVRAADLRDRILWSHYNRDYFTSIIERPATEQAVHTVSTLLQPSLSSFSVVLSA</sequence>
<organism evidence="5 6">
    <name type="scientific">Wuchereria bancrofti</name>
    <dbReference type="NCBI Taxonomy" id="6293"/>
    <lineage>
        <taxon>Eukaryota</taxon>
        <taxon>Metazoa</taxon>
        <taxon>Ecdysozoa</taxon>
        <taxon>Nematoda</taxon>
        <taxon>Chromadorea</taxon>
        <taxon>Rhabditida</taxon>
        <taxon>Spirurina</taxon>
        <taxon>Spiruromorpha</taxon>
        <taxon>Filarioidea</taxon>
        <taxon>Onchocercidae</taxon>
        <taxon>Wuchereria</taxon>
    </lineage>
</organism>
<evidence type="ECO:0000256" key="3">
    <source>
        <dbReference type="SAM" id="SignalP"/>
    </source>
</evidence>
<evidence type="ECO:0000256" key="1">
    <source>
        <dbReference type="SAM" id="MobiDB-lite"/>
    </source>
</evidence>
<dbReference type="AlphaFoldDB" id="A0A3P7DIN3"/>
<feature type="transmembrane region" description="Helical" evidence="2">
    <location>
        <begin position="209"/>
        <end position="231"/>
    </location>
</feature>
<dbReference type="Proteomes" id="UP000270924">
    <property type="component" value="Unassembled WGS sequence"/>
</dbReference>
<dbReference type="EMBL" id="UYWW01000966">
    <property type="protein sequence ID" value="VDM09680.1"/>
    <property type="molecule type" value="Genomic_DNA"/>
</dbReference>
<feature type="signal peptide" evidence="3">
    <location>
        <begin position="1"/>
        <end position="24"/>
    </location>
</feature>
<keyword evidence="2" id="KW-0812">Transmembrane</keyword>
<dbReference type="InterPro" id="IPR040426">
    <property type="entry name" value="C05B5.4-like"/>
</dbReference>
<keyword evidence="6" id="KW-1185">Reference proteome</keyword>
<dbReference type="PANTHER" id="PTHR38626">
    <property type="entry name" value="SKN-1 DEPENDENT ZYGOTIC TRANSCRIPT-RELATED"/>
    <property type="match status" value="1"/>
</dbReference>
<keyword evidence="2" id="KW-0472">Membrane</keyword>
<evidence type="ECO:0000313" key="6">
    <source>
        <dbReference type="Proteomes" id="UP000270924"/>
    </source>
</evidence>
<name>A0A3P7DIN3_WUCBA</name>
<dbReference type="PANTHER" id="PTHR38626:SF4">
    <property type="entry name" value="SKN-1 DEPENDENT ZYGOTIC TRANSCRIPT"/>
    <property type="match status" value="1"/>
</dbReference>
<dbReference type="OrthoDB" id="5853956at2759"/>
<keyword evidence="2" id="KW-1133">Transmembrane helix</keyword>
<evidence type="ECO:0000259" key="4">
    <source>
        <dbReference type="Pfam" id="PF25330"/>
    </source>
</evidence>
<gene>
    <name evidence="5" type="ORF">WBA_LOCUS3066</name>
</gene>
<feature type="transmembrane region" description="Helical" evidence="2">
    <location>
        <begin position="448"/>
        <end position="465"/>
    </location>
</feature>
<protein>
    <recommendedName>
        <fullName evidence="4">C2 domain-containing protein</fullName>
    </recommendedName>
</protein>
<dbReference type="OMA" id="FWISVNL"/>
<feature type="region of interest" description="Disordered" evidence="1">
    <location>
        <begin position="358"/>
        <end position="389"/>
    </location>
</feature>
<proteinExistence type="predicted"/>
<evidence type="ECO:0000256" key="2">
    <source>
        <dbReference type="SAM" id="Phobius"/>
    </source>
</evidence>
<dbReference type="Pfam" id="PF25330">
    <property type="entry name" value="C2_nem"/>
    <property type="match status" value="1"/>
</dbReference>
<keyword evidence="3" id="KW-0732">Signal</keyword>
<feature type="chain" id="PRO_5018093428" description="C2 domain-containing protein" evidence="3">
    <location>
        <begin position="25"/>
        <end position="630"/>
    </location>
</feature>